<evidence type="ECO:0000259" key="3">
    <source>
        <dbReference type="Pfam" id="PF01959"/>
    </source>
</evidence>
<protein>
    <submittedName>
        <fullName evidence="5">3-dehydroquinate synthase II family protein</fullName>
    </submittedName>
</protein>
<dbReference type="EMBL" id="QRCM01000001">
    <property type="protein sequence ID" value="TXG91848.1"/>
    <property type="molecule type" value="Genomic_DNA"/>
</dbReference>
<dbReference type="PANTHER" id="PTHR33563">
    <property type="match status" value="1"/>
</dbReference>
<sequence length="390" mass="42387">MPETTTIVTDRITPLTAAAPASREGHFAWLDLRGIGADALAPIVQAALHHRIDGLLSDDPAVFEGLPPTVRRILVLDEPAVDGFPYDDVDLVVVNDRAHLTSPHVGHTPDRGVHVVVSDAPTLQEACEVVREVPWTLLTFTDPTKIPLEIVIAAAENSGGRTVTTVTDVEDAGIVKLVLEHGSDGLLLAPRSADDVVKVARIVEHEAEKLELCELVVDAIEHIGIGDRACIDTCSLLDKDEGCLVGSFSTGMFLSCSETHPLPYMPTRPFRWNAAAVHSYVLGPENRTRYVSELKAGFPILAVRSDGSVREVRIGRVKIEKRPLLSINATTPDGRSINVITQDDWHVRLLGPGGSVNNVTELRKGDRLLGYVPREARHVGLPITEFCDER</sequence>
<dbReference type="NCBIfam" id="NF002625">
    <property type="entry name" value="PRK02290.1-3"/>
    <property type="match status" value="1"/>
</dbReference>
<feature type="domain" description="3-dehydroquinate synthase N-terminal" evidence="3">
    <location>
        <begin position="27"/>
        <end position="202"/>
    </location>
</feature>
<keyword evidence="2" id="KW-0057">Aromatic amino acid biosynthesis</keyword>
<organism evidence="5 6">
    <name type="scientific">Rhodococcus rhodnii</name>
    <dbReference type="NCBI Taxonomy" id="38312"/>
    <lineage>
        <taxon>Bacteria</taxon>
        <taxon>Bacillati</taxon>
        <taxon>Actinomycetota</taxon>
        <taxon>Actinomycetes</taxon>
        <taxon>Mycobacteriales</taxon>
        <taxon>Nocardiaceae</taxon>
        <taxon>Rhodococcus</taxon>
    </lineage>
</organism>
<dbReference type="Pfam" id="PF26558">
    <property type="entry name" value="DHQS_2nd"/>
    <property type="match status" value="1"/>
</dbReference>
<dbReference type="Proteomes" id="UP000471120">
    <property type="component" value="Unassembled WGS sequence"/>
</dbReference>
<dbReference type="InterPro" id="IPR002812">
    <property type="entry name" value="DHQS"/>
</dbReference>
<dbReference type="PANTHER" id="PTHR33563:SF1">
    <property type="entry name" value="3-DEHYDROQUINATE SYNTHASE"/>
    <property type="match status" value="1"/>
</dbReference>
<dbReference type="GO" id="GO:0016491">
    <property type="term" value="F:oxidoreductase activity"/>
    <property type="evidence" value="ECO:0007669"/>
    <property type="project" value="InterPro"/>
</dbReference>
<dbReference type="InterPro" id="IPR056179">
    <property type="entry name" value="DHQS_C"/>
</dbReference>
<dbReference type="RefSeq" id="WP_010839131.1">
    <property type="nucleotide sequence ID" value="NZ_QRCM01000001.1"/>
</dbReference>
<keyword evidence="1" id="KW-0028">Amino-acid biosynthesis</keyword>
<gene>
    <name evidence="5" type="ORF">DW322_18760</name>
</gene>
<name>A0A6P2CLI9_9NOCA</name>
<dbReference type="AlphaFoldDB" id="A0A6P2CLI9"/>
<evidence type="ECO:0000256" key="1">
    <source>
        <dbReference type="ARBA" id="ARBA00022605"/>
    </source>
</evidence>
<comment type="caution">
    <text evidence="5">The sequence shown here is derived from an EMBL/GenBank/DDBJ whole genome shotgun (WGS) entry which is preliminary data.</text>
</comment>
<accession>A0A6P2CLI9</accession>
<dbReference type="InterPro" id="IPR030960">
    <property type="entry name" value="DHQS/DOIS_N"/>
</dbReference>
<dbReference type="Pfam" id="PF01959">
    <property type="entry name" value="DHQS"/>
    <property type="match status" value="1"/>
</dbReference>
<evidence type="ECO:0000259" key="4">
    <source>
        <dbReference type="Pfam" id="PF26558"/>
    </source>
</evidence>
<reference evidence="5 6" key="1">
    <citation type="submission" date="2018-07" db="EMBL/GenBank/DDBJ databases">
        <title>Genome sequence of Rhodococcus rhodnii ATCC 35071 from Rhodnius prolixus.</title>
        <authorList>
            <person name="Patel V."/>
            <person name="Vogel K.J."/>
        </authorList>
    </citation>
    <scope>NUCLEOTIDE SEQUENCE [LARGE SCALE GENOMIC DNA]</scope>
    <source>
        <strain evidence="5 6">ATCC 35071</strain>
    </source>
</reference>
<evidence type="ECO:0000313" key="6">
    <source>
        <dbReference type="Proteomes" id="UP000471120"/>
    </source>
</evidence>
<evidence type="ECO:0000256" key="2">
    <source>
        <dbReference type="ARBA" id="ARBA00023141"/>
    </source>
</evidence>
<evidence type="ECO:0000313" key="5">
    <source>
        <dbReference type="EMBL" id="TXG91848.1"/>
    </source>
</evidence>
<dbReference type="GO" id="GO:0009073">
    <property type="term" value="P:aromatic amino acid family biosynthetic process"/>
    <property type="evidence" value="ECO:0007669"/>
    <property type="project" value="UniProtKB-KW"/>
</dbReference>
<feature type="domain" description="3-dehydroquinate synthase C-terminal" evidence="4">
    <location>
        <begin position="216"/>
        <end position="390"/>
    </location>
</feature>
<dbReference type="GO" id="GO:0008652">
    <property type="term" value="P:amino acid biosynthetic process"/>
    <property type="evidence" value="ECO:0007669"/>
    <property type="project" value="UniProtKB-KW"/>
</dbReference>
<proteinExistence type="predicted"/>
<dbReference type="GO" id="GO:0003856">
    <property type="term" value="F:3-dehydroquinate synthase activity"/>
    <property type="evidence" value="ECO:0007669"/>
    <property type="project" value="InterPro"/>
</dbReference>